<reference evidence="2" key="2">
    <citation type="submission" date="2020-05" db="UniProtKB">
        <authorList>
            <consortium name="EnsemblMetazoa"/>
        </authorList>
    </citation>
    <scope>IDENTIFICATION</scope>
    <source>
        <strain evidence="2">IAEA</strain>
    </source>
</reference>
<dbReference type="EnsemblMetazoa" id="GPAI031471-RA">
    <property type="protein sequence ID" value="GPAI031471-PA"/>
    <property type="gene ID" value="GPAI031471"/>
</dbReference>
<keyword evidence="1" id="KW-1133">Transmembrane helix</keyword>
<dbReference type="AlphaFoldDB" id="A0A1B0A1E8"/>
<keyword evidence="1" id="KW-0472">Membrane</keyword>
<keyword evidence="1" id="KW-0812">Transmembrane</keyword>
<protein>
    <submittedName>
        <fullName evidence="2">Uncharacterized protein</fullName>
    </submittedName>
</protein>
<sequence length="131" mass="15378">MNRDRINNRMKIKTYIEINFIYDIIIIIIIIINYVAKDHYHGNYLVYQKDYLLIYFIAAIICNGLTTDSKVGGNCNLFDCNWHRQLVVCGIQLISDEFNANFHFYGSVCQTLLFDFDYNHLNLMRHPTGGV</sequence>
<proteinExistence type="predicted"/>
<dbReference type="VEuPathDB" id="VectorBase:GPAI031471"/>
<dbReference type="Proteomes" id="UP000092445">
    <property type="component" value="Unassembled WGS sequence"/>
</dbReference>
<reference evidence="3" key="1">
    <citation type="submission" date="2014-03" db="EMBL/GenBank/DDBJ databases">
        <authorList>
            <person name="Aksoy S."/>
            <person name="Warren W."/>
            <person name="Wilson R.K."/>
        </authorList>
    </citation>
    <scope>NUCLEOTIDE SEQUENCE [LARGE SCALE GENOMIC DNA]</scope>
    <source>
        <strain evidence="3">IAEA</strain>
    </source>
</reference>
<name>A0A1B0A1E8_GLOPL</name>
<evidence type="ECO:0000313" key="3">
    <source>
        <dbReference type="Proteomes" id="UP000092445"/>
    </source>
</evidence>
<organism evidence="2 3">
    <name type="scientific">Glossina pallidipes</name>
    <name type="common">Tsetse fly</name>
    <dbReference type="NCBI Taxonomy" id="7398"/>
    <lineage>
        <taxon>Eukaryota</taxon>
        <taxon>Metazoa</taxon>
        <taxon>Ecdysozoa</taxon>
        <taxon>Arthropoda</taxon>
        <taxon>Hexapoda</taxon>
        <taxon>Insecta</taxon>
        <taxon>Pterygota</taxon>
        <taxon>Neoptera</taxon>
        <taxon>Endopterygota</taxon>
        <taxon>Diptera</taxon>
        <taxon>Brachycera</taxon>
        <taxon>Muscomorpha</taxon>
        <taxon>Hippoboscoidea</taxon>
        <taxon>Glossinidae</taxon>
        <taxon>Glossina</taxon>
    </lineage>
</organism>
<evidence type="ECO:0000256" key="1">
    <source>
        <dbReference type="SAM" id="Phobius"/>
    </source>
</evidence>
<feature type="transmembrane region" description="Helical" evidence="1">
    <location>
        <begin position="20"/>
        <end position="36"/>
    </location>
</feature>
<feature type="transmembrane region" description="Helical" evidence="1">
    <location>
        <begin position="51"/>
        <end position="67"/>
    </location>
</feature>
<keyword evidence="3" id="KW-1185">Reference proteome</keyword>
<accession>A0A1B0A1E8</accession>
<evidence type="ECO:0000313" key="2">
    <source>
        <dbReference type="EnsemblMetazoa" id="GPAI031471-PA"/>
    </source>
</evidence>